<dbReference type="Pfam" id="PF04151">
    <property type="entry name" value="PPC"/>
    <property type="match status" value="1"/>
</dbReference>
<dbReference type="EMBL" id="LR586016">
    <property type="protein sequence ID" value="VIP01124.1"/>
    <property type="molecule type" value="Genomic_DNA"/>
</dbReference>
<dbReference type="EMBL" id="LR593887">
    <property type="protein sequence ID" value="VTR97673.1"/>
    <property type="molecule type" value="Genomic_DNA"/>
</dbReference>
<dbReference type="Gene3D" id="2.60.120.380">
    <property type="match status" value="2"/>
</dbReference>
<organism evidence="3">
    <name type="scientific">Tuwongella immobilis</name>
    <dbReference type="NCBI Taxonomy" id="692036"/>
    <lineage>
        <taxon>Bacteria</taxon>
        <taxon>Pseudomonadati</taxon>
        <taxon>Planctomycetota</taxon>
        <taxon>Planctomycetia</taxon>
        <taxon>Gemmatales</taxon>
        <taxon>Gemmataceae</taxon>
        <taxon>Tuwongella</taxon>
    </lineage>
</organism>
<feature type="domain" description="Peptidase C-terminal archaeal/bacterial" evidence="2">
    <location>
        <begin position="351"/>
        <end position="418"/>
    </location>
</feature>
<reference evidence="3" key="1">
    <citation type="submission" date="2019-04" db="EMBL/GenBank/DDBJ databases">
        <authorList>
            <consortium name="Science for Life Laboratories"/>
        </authorList>
    </citation>
    <scope>NUCLEOTIDE SEQUENCE</scope>
    <source>
        <strain evidence="3">MBLW1</strain>
    </source>
</reference>
<dbReference type="Proteomes" id="UP000464378">
    <property type="component" value="Chromosome"/>
</dbReference>
<protein>
    <recommendedName>
        <fullName evidence="2">Peptidase C-terminal archaeal/bacterial domain-containing protein</fullName>
    </recommendedName>
</protein>
<dbReference type="KEGG" id="tim:GMBLW1_28360"/>
<feature type="chain" id="PRO_5033879695" description="Peptidase C-terminal archaeal/bacterial domain-containing protein" evidence="1">
    <location>
        <begin position="23"/>
        <end position="777"/>
    </location>
</feature>
<dbReference type="AlphaFoldDB" id="A0A6C2YID0"/>
<evidence type="ECO:0000313" key="4">
    <source>
        <dbReference type="Proteomes" id="UP000464378"/>
    </source>
</evidence>
<dbReference type="InParanoid" id="A0A6C2YID0"/>
<dbReference type="InterPro" id="IPR007280">
    <property type="entry name" value="Peptidase_C_arc/bac"/>
</dbReference>
<name>A0A6C2YID0_9BACT</name>
<evidence type="ECO:0000313" key="3">
    <source>
        <dbReference type="EMBL" id="VIP01124.1"/>
    </source>
</evidence>
<evidence type="ECO:0000259" key="2">
    <source>
        <dbReference type="Pfam" id="PF04151"/>
    </source>
</evidence>
<gene>
    <name evidence="3" type="ORF">GMBLW1_28360</name>
</gene>
<sequence length="777" mass="81566">MLFRRCFWPLAIAWGFVAVASAQPPAVTLPTFPQVPTLNPITPSGMTRGTTLELAVSGSNLDQPIGVRASFPVQAEFPTDANNGNDPGKLRVKLTVPADAPIGMQSLAIVTKRGISNATNFCVDDLPQVIEVDTNRAKTTPQVLAIPAVVAARADGEVTDWFQFAVTANQRLSFEVIGHRLGSPIDPVIRIYSQATGRELPGIYSDDAPGAQTDSRLTYTFKDAGNYLISVHDQQYRGGPNFFYRLRIGDFPIAIAAYPMGVQRGQAATVNFAGTTPDPLAPAAIPAIPDLRSHVSAAPRYAQGGASGWPVDLFVTDAPNLTDIEPNNDAAKAQKLTLPVNVTGRFLDKGDVDCYAITLTKGQRLKVVGQTYEVLSPSELYLTLKNAMGGEVAKSNPQQAATIDFTAPADGVYTLQVEQLNFVSGPNEVYFLQLSHGAADFAVKLGVDRVSLAPGTTSAIPILAQTRTDLPGPIEVSITGIAGVTGSVVIEPGRAPLAPNLPLMWLPITVAPNVAMGSYPLQIEAKSTVGTTVIRREAVASDVIASRFSGLPFPPRVLQTETTLAVTAPASVKLSATLAANEAAKTVPLNLTIRAERAAGVDGEIALTAFGVPPNVTLALKPIPKGMNEVVIPLTAAIAVPETILPLIIRGQIKVNNRDEAMLTAPISPRVTLPATVTLEPAGPVSLKIGQKTNIKAKIARLGTYAGPVAIEVKNLPANVTAARVTAAPDQAEVTLELTAAGNAMPGDKGDVQLSATATGAGNQVANSPNWTLKVVK</sequence>
<evidence type="ECO:0000256" key="1">
    <source>
        <dbReference type="SAM" id="SignalP"/>
    </source>
</evidence>
<keyword evidence="1" id="KW-0732">Signal</keyword>
<keyword evidence="4" id="KW-1185">Reference proteome</keyword>
<dbReference type="RefSeq" id="WP_162656366.1">
    <property type="nucleotide sequence ID" value="NZ_LR593887.1"/>
</dbReference>
<proteinExistence type="predicted"/>
<feature type="signal peptide" evidence="1">
    <location>
        <begin position="1"/>
        <end position="22"/>
    </location>
</feature>
<accession>A0A6C2YID0</accession>